<dbReference type="Gene3D" id="3.20.20.330">
    <property type="entry name" value="Homocysteine-binding-like domain"/>
    <property type="match status" value="1"/>
</dbReference>
<comment type="pathway">
    <text evidence="4">Amino-acid biosynthesis; L-methionine biosynthesis via de novo pathway; L-methionine from L-homocysteine (MetH route): step 1/1.</text>
</comment>
<comment type="catalytic activity">
    <reaction evidence="1">
        <text>(6S)-5-methyl-5,6,7,8-tetrahydrofolate + L-homocysteine = (6S)-5,6,7,8-tetrahydrofolate + L-methionine</text>
        <dbReference type="Rhea" id="RHEA:11172"/>
        <dbReference type="ChEBI" id="CHEBI:18608"/>
        <dbReference type="ChEBI" id="CHEBI:57453"/>
        <dbReference type="ChEBI" id="CHEBI:57844"/>
        <dbReference type="ChEBI" id="CHEBI:58199"/>
        <dbReference type="EC" id="2.1.1.13"/>
    </reaction>
</comment>
<dbReference type="PROSITE" id="PS51332">
    <property type="entry name" value="B12_BINDING"/>
    <property type="match status" value="1"/>
</dbReference>
<dbReference type="SUPFAM" id="SSF82282">
    <property type="entry name" value="Homocysteine S-methyltransferase"/>
    <property type="match status" value="1"/>
</dbReference>
<dbReference type="InterPro" id="IPR011005">
    <property type="entry name" value="Dihydropteroate_synth-like_sf"/>
</dbReference>
<dbReference type="PROSITE" id="PS51337">
    <property type="entry name" value="B12_BINDING_NTER"/>
    <property type="match status" value="1"/>
</dbReference>
<keyword evidence="8 19" id="KW-0489">Methyltransferase</keyword>
<keyword evidence="10" id="KW-0846">Cobalamin</keyword>
<dbReference type="Pfam" id="PF00809">
    <property type="entry name" value="Pterin_bind"/>
    <property type="match status" value="1"/>
</dbReference>
<organism evidence="24 25">
    <name type="scientific">Anaerotignum lactatifermentans</name>
    <dbReference type="NCBI Taxonomy" id="160404"/>
    <lineage>
        <taxon>Bacteria</taxon>
        <taxon>Bacillati</taxon>
        <taxon>Bacillota</taxon>
        <taxon>Clostridia</taxon>
        <taxon>Lachnospirales</taxon>
        <taxon>Anaerotignaceae</taxon>
        <taxon>Anaerotignum</taxon>
    </lineage>
</organism>
<evidence type="ECO:0000256" key="3">
    <source>
        <dbReference type="ARBA" id="ARBA00001956"/>
    </source>
</evidence>
<feature type="binding site" evidence="19">
    <location>
        <position position="272"/>
    </location>
    <ligand>
        <name>Zn(2+)</name>
        <dbReference type="ChEBI" id="CHEBI:29105"/>
    </ligand>
</feature>
<reference evidence="24 25" key="1">
    <citation type="journal article" date="2021" name="Sci. Rep.">
        <title>The distribution of antibiotic resistance genes in chicken gut microbiota commensals.</title>
        <authorList>
            <person name="Juricova H."/>
            <person name="Matiasovicova J."/>
            <person name="Kubasova T."/>
            <person name="Cejkova D."/>
            <person name="Rychlik I."/>
        </authorList>
    </citation>
    <scope>NUCLEOTIDE SEQUENCE [LARGE SCALE GENOMIC DNA]</scope>
    <source>
        <strain evidence="24 25">An431b</strain>
    </source>
</reference>
<evidence type="ECO:0000259" key="22">
    <source>
        <dbReference type="PROSITE" id="PS51332"/>
    </source>
</evidence>
<dbReference type="Gene3D" id="1.10.1240.10">
    <property type="entry name" value="Methionine synthase domain"/>
    <property type="match status" value="1"/>
</dbReference>
<evidence type="ECO:0000256" key="13">
    <source>
        <dbReference type="ARBA" id="ARBA00022723"/>
    </source>
</evidence>
<evidence type="ECO:0000313" key="25">
    <source>
        <dbReference type="Proteomes" id="UP000729290"/>
    </source>
</evidence>
<dbReference type="InterPro" id="IPR017215">
    <property type="entry name" value="MetH_bac"/>
</dbReference>
<dbReference type="PROSITE" id="PS50972">
    <property type="entry name" value="PTERIN_BINDING"/>
    <property type="match status" value="1"/>
</dbReference>
<dbReference type="InterPro" id="IPR003759">
    <property type="entry name" value="Cbl-bd_cap"/>
</dbReference>
<evidence type="ECO:0000259" key="20">
    <source>
        <dbReference type="PROSITE" id="PS50970"/>
    </source>
</evidence>
<dbReference type="Pfam" id="PF02574">
    <property type="entry name" value="S-methyl_trans"/>
    <property type="match status" value="1"/>
</dbReference>
<keyword evidence="14 19" id="KW-0862">Zinc</keyword>
<keyword evidence="25" id="KW-1185">Reference proteome</keyword>
<evidence type="ECO:0000256" key="15">
    <source>
        <dbReference type="ARBA" id="ARBA00023167"/>
    </source>
</evidence>
<evidence type="ECO:0000256" key="7">
    <source>
        <dbReference type="ARBA" id="ARBA00013998"/>
    </source>
</evidence>
<dbReference type="PANTHER" id="PTHR45833">
    <property type="entry name" value="METHIONINE SYNTHASE"/>
    <property type="match status" value="1"/>
</dbReference>
<comment type="similarity">
    <text evidence="5">Belongs to the vitamin-B12 dependent methionine synthase family.</text>
</comment>
<comment type="cofactor">
    <cofactor evidence="3">
        <name>methylcob(III)alamin</name>
        <dbReference type="ChEBI" id="CHEBI:28115"/>
    </cofactor>
</comment>
<accession>A0ABS2GC90</accession>
<keyword evidence="16" id="KW-0170">Cobalt</keyword>
<proteinExistence type="inferred from homology"/>
<evidence type="ECO:0000256" key="18">
    <source>
        <dbReference type="ARBA" id="ARBA00031040"/>
    </source>
</evidence>
<dbReference type="PANTHER" id="PTHR45833:SF1">
    <property type="entry name" value="METHIONINE SYNTHASE"/>
    <property type="match status" value="1"/>
</dbReference>
<dbReference type="InterPro" id="IPR006158">
    <property type="entry name" value="Cobalamin-bd"/>
</dbReference>
<comment type="cofactor">
    <cofactor evidence="2 19">
        <name>Zn(2+)</name>
        <dbReference type="ChEBI" id="CHEBI:29105"/>
    </cofactor>
</comment>
<dbReference type="SUPFAM" id="SSF52242">
    <property type="entry name" value="Cobalamin (vitamin B12)-binding domain"/>
    <property type="match status" value="1"/>
</dbReference>
<dbReference type="SUPFAM" id="SSF47644">
    <property type="entry name" value="Methionine synthase domain"/>
    <property type="match status" value="1"/>
</dbReference>
<evidence type="ECO:0000256" key="8">
    <source>
        <dbReference type="ARBA" id="ARBA00022603"/>
    </source>
</evidence>
<evidence type="ECO:0000256" key="14">
    <source>
        <dbReference type="ARBA" id="ARBA00022833"/>
    </source>
</evidence>
<gene>
    <name evidence="24" type="ORF">H9X83_08685</name>
</gene>
<evidence type="ECO:0000256" key="11">
    <source>
        <dbReference type="ARBA" id="ARBA00022679"/>
    </source>
</evidence>
<dbReference type="Pfam" id="PF02310">
    <property type="entry name" value="B12-binding"/>
    <property type="match status" value="1"/>
</dbReference>
<keyword evidence="13 19" id="KW-0479">Metal-binding</keyword>
<feature type="domain" description="Pterin-binding" evidence="21">
    <location>
        <begin position="315"/>
        <end position="559"/>
    </location>
</feature>
<feature type="domain" description="B12-binding N-terminal" evidence="23">
    <location>
        <begin position="588"/>
        <end position="681"/>
    </location>
</feature>
<evidence type="ECO:0000259" key="21">
    <source>
        <dbReference type="PROSITE" id="PS50972"/>
    </source>
</evidence>
<evidence type="ECO:0000256" key="6">
    <source>
        <dbReference type="ARBA" id="ARBA00012032"/>
    </source>
</evidence>
<keyword evidence="9" id="KW-0028">Amino-acid biosynthesis</keyword>
<evidence type="ECO:0000256" key="9">
    <source>
        <dbReference type="ARBA" id="ARBA00022605"/>
    </source>
</evidence>
<feature type="domain" description="Hcy-binding" evidence="20">
    <location>
        <begin position="1"/>
        <end position="286"/>
    </location>
</feature>
<dbReference type="InterPro" id="IPR000489">
    <property type="entry name" value="Pterin-binding_dom"/>
</dbReference>
<feature type="binding site" evidence="19">
    <location>
        <position position="206"/>
    </location>
    <ligand>
        <name>Zn(2+)</name>
        <dbReference type="ChEBI" id="CHEBI:29105"/>
    </ligand>
</feature>
<dbReference type="InterPro" id="IPR036724">
    <property type="entry name" value="Cobalamin-bd_sf"/>
</dbReference>
<keyword evidence="12" id="KW-0949">S-adenosyl-L-methionine</keyword>
<sequence length="806" mass="87184">MKILDYMKDHLLFLDGGMGTLLQAEGLQPGEHPEHWNITHKDVIVKLQRAYFDAGSNVINTNTFGANSLKFPTEELDEILRCAIENAKEARDTSTGTQEKFVALDIGPTGRLLKPYGDFDFEEAVAVFAETVRLGVQYGVDLIMIETMNDSYETKAALLAAKENCDLPVFVSNAYGEDGKLMTGADAAAMTALLEGMGADAIGVNCSLGPKALAPVVRDYLKYASVPVLLKPNAGLPREVDGRTVFDVGPEEFSEDVAALIGEGVRIAGGCCGTTPEYIRTLTEKTKDFQPVPVAKKHWTWVSSYTHAVLFDKKPVLIGERINPTGKKRLKQALRENDMDYLLTEGINQQECGVEILDVNVGLPEIDEPEVLKRAVHELQAVLDLPLQIDTSDPVAMEAALRRYNGKAMINSVNGKEESMEAIFPLVKKYGGLVVALTLDETGIPETAEGRVAIAKKIIQRAESYGIPKNDLIFDTLAMTVSADPNAAKATLDALAEIRHGLGCHTSLGVSNVSFGLPNRDNINGTFFALAMSRGLSAAIMNPYSLDMMKAYYAFGALMGLDENFEAYIDFASKALPHQAAAAAPAQTGAAPVAEEYGSALQKAIVKGLREQAGELTQKMLEEKAPLEIVQTEVIPALDIVGKGFEEKRVYLPQLLMSAEAAKSAFEQIKAVMTAQPGTSATKCAFVIATVQGDIHDIGKNIVKLLLENYGFDVTDLGRDVAPETVVETVQRLHAPLVGLSALMTTTVPAMEETIKQLRTGAPWCKVVVGGAVLTQEYADRIGADKYAKDAMETVRYAEEIAAEEL</sequence>
<dbReference type="Gene3D" id="3.20.20.20">
    <property type="entry name" value="Dihydropteroate synthase-like"/>
    <property type="match status" value="1"/>
</dbReference>
<keyword evidence="11 19" id="KW-0808">Transferase</keyword>
<dbReference type="InterPro" id="IPR050554">
    <property type="entry name" value="Met_Synthase/Corrinoid"/>
</dbReference>
<dbReference type="NCBIfam" id="NF005719">
    <property type="entry name" value="PRK07535.1"/>
    <property type="match status" value="1"/>
</dbReference>
<dbReference type="InterPro" id="IPR036589">
    <property type="entry name" value="HCY_dom_sf"/>
</dbReference>
<dbReference type="Gene3D" id="3.40.50.280">
    <property type="entry name" value="Cobalamin-binding domain"/>
    <property type="match status" value="1"/>
</dbReference>
<dbReference type="PROSITE" id="PS50970">
    <property type="entry name" value="HCY"/>
    <property type="match status" value="1"/>
</dbReference>
<evidence type="ECO:0000256" key="1">
    <source>
        <dbReference type="ARBA" id="ARBA00001700"/>
    </source>
</evidence>
<feature type="domain" description="B12-binding" evidence="22">
    <location>
        <begin position="683"/>
        <end position="806"/>
    </location>
</feature>
<evidence type="ECO:0000256" key="4">
    <source>
        <dbReference type="ARBA" id="ARBA00005178"/>
    </source>
</evidence>
<dbReference type="EC" id="2.1.1.13" evidence="6"/>
<evidence type="ECO:0000313" key="24">
    <source>
        <dbReference type="EMBL" id="MBM6878232.1"/>
    </source>
</evidence>
<name>A0ABS2GC90_9FIRM</name>
<evidence type="ECO:0000256" key="16">
    <source>
        <dbReference type="ARBA" id="ARBA00023285"/>
    </source>
</evidence>
<comment type="function">
    <text evidence="17">Catalyzes the transfer of a methyl group from methyl-cobalamin to homocysteine, yielding enzyme-bound cob(I)alamin and methionine. Subsequently, remethylates the cofactor using methyltetrahydrofolate.</text>
</comment>
<dbReference type="InterPro" id="IPR036594">
    <property type="entry name" value="Meth_synthase_dom"/>
</dbReference>
<evidence type="ECO:0000256" key="12">
    <source>
        <dbReference type="ARBA" id="ARBA00022691"/>
    </source>
</evidence>
<evidence type="ECO:0000256" key="10">
    <source>
        <dbReference type="ARBA" id="ARBA00022628"/>
    </source>
</evidence>
<evidence type="ECO:0000256" key="19">
    <source>
        <dbReference type="PROSITE-ProRule" id="PRU00333"/>
    </source>
</evidence>
<dbReference type="InterPro" id="IPR003726">
    <property type="entry name" value="HCY_dom"/>
</dbReference>
<evidence type="ECO:0000256" key="2">
    <source>
        <dbReference type="ARBA" id="ARBA00001947"/>
    </source>
</evidence>
<dbReference type="SMART" id="SM01018">
    <property type="entry name" value="B12-binding_2"/>
    <property type="match status" value="1"/>
</dbReference>
<keyword evidence="15" id="KW-0486">Methionine biosynthesis</keyword>
<evidence type="ECO:0000256" key="5">
    <source>
        <dbReference type="ARBA" id="ARBA00010398"/>
    </source>
</evidence>
<dbReference type="SUPFAM" id="SSF51717">
    <property type="entry name" value="Dihydropteroate synthetase-like"/>
    <property type="match status" value="1"/>
</dbReference>
<dbReference type="EMBL" id="JACSNV010000011">
    <property type="protein sequence ID" value="MBM6878232.1"/>
    <property type="molecule type" value="Genomic_DNA"/>
</dbReference>
<dbReference type="Pfam" id="PF02607">
    <property type="entry name" value="B12-binding_2"/>
    <property type="match status" value="1"/>
</dbReference>
<protein>
    <recommendedName>
        <fullName evidence="7">Methionine synthase</fullName>
        <ecNumber evidence="6">2.1.1.13</ecNumber>
    </recommendedName>
    <alternativeName>
        <fullName evidence="18">5-methyltetrahydrofolate--homocysteine methyltransferase</fullName>
    </alternativeName>
</protein>
<evidence type="ECO:0000259" key="23">
    <source>
        <dbReference type="PROSITE" id="PS51337"/>
    </source>
</evidence>
<dbReference type="Proteomes" id="UP000729290">
    <property type="component" value="Unassembled WGS sequence"/>
</dbReference>
<dbReference type="PIRSF" id="PIRSF037472">
    <property type="entry name" value="DHPS_mtfrase"/>
    <property type="match status" value="1"/>
</dbReference>
<feature type="binding site" evidence="19">
    <location>
        <position position="271"/>
    </location>
    <ligand>
        <name>Zn(2+)</name>
        <dbReference type="ChEBI" id="CHEBI:29105"/>
    </ligand>
</feature>
<comment type="caution">
    <text evidence="24">The sequence shown here is derived from an EMBL/GenBank/DDBJ whole genome shotgun (WGS) entry which is preliminary data.</text>
</comment>
<evidence type="ECO:0000256" key="17">
    <source>
        <dbReference type="ARBA" id="ARBA00025552"/>
    </source>
</evidence>